<dbReference type="InterPro" id="IPR052024">
    <property type="entry name" value="Methanogen_methyltrans"/>
</dbReference>
<name>A0A2I1K4C4_9LACT</name>
<dbReference type="Pfam" id="PF01208">
    <property type="entry name" value="URO-D"/>
    <property type="match status" value="1"/>
</dbReference>
<dbReference type="GO" id="GO:0004853">
    <property type="term" value="F:uroporphyrinogen decarboxylase activity"/>
    <property type="evidence" value="ECO:0007669"/>
    <property type="project" value="InterPro"/>
</dbReference>
<dbReference type="CDD" id="cd03465">
    <property type="entry name" value="URO-D_like"/>
    <property type="match status" value="1"/>
</dbReference>
<evidence type="ECO:0000259" key="1">
    <source>
        <dbReference type="Pfam" id="PF01208"/>
    </source>
</evidence>
<protein>
    <recommendedName>
        <fullName evidence="1">Uroporphyrinogen decarboxylase (URO-D) domain-containing protein</fullName>
    </recommendedName>
</protein>
<gene>
    <name evidence="2" type="ORF">CYJ57_01105</name>
</gene>
<dbReference type="PANTHER" id="PTHR47099">
    <property type="entry name" value="METHYLCOBAMIDE:COM METHYLTRANSFERASE MTBA"/>
    <property type="match status" value="1"/>
</dbReference>
<evidence type="ECO:0000313" key="2">
    <source>
        <dbReference type="EMBL" id="PKY90491.1"/>
    </source>
</evidence>
<feature type="domain" description="Uroporphyrinogen decarboxylase (URO-D)" evidence="1">
    <location>
        <begin position="9"/>
        <end position="341"/>
    </location>
</feature>
<reference evidence="2 3" key="1">
    <citation type="submission" date="2017-12" db="EMBL/GenBank/DDBJ databases">
        <title>Phylogenetic diversity of female urinary microbiome.</title>
        <authorList>
            <person name="Thomas-White K."/>
            <person name="Wolfe A.J."/>
        </authorList>
    </citation>
    <scope>NUCLEOTIDE SEQUENCE [LARGE SCALE GENOMIC DNA]</scope>
    <source>
        <strain evidence="2 3">UMB0898</strain>
    </source>
</reference>
<organism evidence="2 3">
    <name type="scientific">Falseniella ignava</name>
    <dbReference type="NCBI Taxonomy" id="137730"/>
    <lineage>
        <taxon>Bacteria</taxon>
        <taxon>Bacillati</taxon>
        <taxon>Bacillota</taxon>
        <taxon>Bacilli</taxon>
        <taxon>Lactobacillales</taxon>
        <taxon>Aerococcaceae</taxon>
        <taxon>Falseniella</taxon>
    </lineage>
</organism>
<dbReference type="SUPFAM" id="SSF51726">
    <property type="entry name" value="UROD/MetE-like"/>
    <property type="match status" value="1"/>
</dbReference>
<dbReference type="Proteomes" id="UP000234384">
    <property type="component" value="Unassembled WGS sequence"/>
</dbReference>
<comment type="caution">
    <text evidence="2">The sequence shown here is derived from an EMBL/GenBank/DDBJ whole genome shotgun (WGS) entry which is preliminary data.</text>
</comment>
<dbReference type="OrthoDB" id="9780425at2"/>
<dbReference type="PANTHER" id="PTHR47099:SF1">
    <property type="entry name" value="METHYLCOBAMIDE:COM METHYLTRANSFERASE MTBA"/>
    <property type="match status" value="1"/>
</dbReference>
<sequence>MMPMELTSAERWERLYMQSPLDTMPVVLFDNLVSAKLIDRTYLESEADATLLLEKLLKSYQTFKADSVSLNYSMSEINQVLGGESKVTHPNTSRSIVAYPAQALEDVAALPELALETLPVTLRLRQAIEHFLNETHGEVPVRLHFRGPFSMVAGLIESEKILRGMRRDPEGLHAALAYTTQLATQLVECFSDLAPIIYNISDPVASGSLISHKQYEAFAFPYTQQLVETLHQQNQRVHLHICGNTERALPLIQQTGVDAFSMDQVVDVAKAFEMTDHQLLLMGNVDPVKFFLEGTPEEIKQEVERIAQAAKDAKGTLILAPGCDLPYDTPIEQIQAFMEAALACS</sequence>
<dbReference type="InterPro" id="IPR038071">
    <property type="entry name" value="UROD/MetE-like_sf"/>
</dbReference>
<dbReference type="AlphaFoldDB" id="A0A2I1K4C4"/>
<dbReference type="GO" id="GO:0006779">
    <property type="term" value="P:porphyrin-containing compound biosynthetic process"/>
    <property type="evidence" value="ECO:0007669"/>
    <property type="project" value="InterPro"/>
</dbReference>
<proteinExistence type="predicted"/>
<dbReference type="EMBL" id="PKHE01000002">
    <property type="protein sequence ID" value="PKY90491.1"/>
    <property type="molecule type" value="Genomic_DNA"/>
</dbReference>
<evidence type="ECO:0000313" key="3">
    <source>
        <dbReference type="Proteomes" id="UP000234384"/>
    </source>
</evidence>
<dbReference type="InterPro" id="IPR000257">
    <property type="entry name" value="Uroporphyrinogen_deCOase"/>
</dbReference>
<dbReference type="Gene3D" id="3.20.20.210">
    <property type="match status" value="1"/>
</dbReference>
<accession>A0A2I1K4C4</accession>